<protein>
    <recommendedName>
        <fullName evidence="11">Ubiquitinyl hydrolase 1</fullName>
    </recommendedName>
</protein>
<feature type="compositionally biased region" description="Basic residues" evidence="6">
    <location>
        <begin position="1"/>
        <end position="13"/>
    </location>
</feature>
<gene>
    <name evidence="9" type="ORF">KP509_15G074500</name>
</gene>
<accession>A0A8T2T676</accession>
<dbReference type="InterPro" id="IPR001607">
    <property type="entry name" value="Znf_UBP"/>
</dbReference>
<dbReference type="InterPro" id="IPR013083">
    <property type="entry name" value="Znf_RING/FYVE/PHD"/>
</dbReference>
<dbReference type="GO" id="GO:0016579">
    <property type="term" value="P:protein deubiquitination"/>
    <property type="evidence" value="ECO:0007669"/>
    <property type="project" value="InterPro"/>
</dbReference>
<feature type="compositionally biased region" description="Polar residues" evidence="6">
    <location>
        <begin position="543"/>
        <end position="557"/>
    </location>
</feature>
<dbReference type="InterPro" id="IPR028889">
    <property type="entry name" value="USP"/>
</dbReference>
<keyword evidence="10" id="KW-1185">Reference proteome</keyword>
<dbReference type="Pfam" id="PF02148">
    <property type="entry name" value="zf-UBP"/>
    <property type="match status" value="1"/>
</dbReference>
<comment type="similarity">
    <text evidence="1">Belongs to the peptidase C19 family.</text>
</comment>
<dbReference type="Gene3D" id="3.30.40.10">
    <property type="entry name" value="Zinc/RING finger domain, C3HC4 (zinc finger)"/>
    <property type="match status" value="1"/>
</dbReference>
<dbReference type="Gene3D" id="3.90.70.10">
    <property type="entry name" value="Cysteine proteinases"/>
    <property type="match status" value="2"/>
</dbReference>
<reference evidence="9" key="1">
    <citation type="submission" date="2021-08" db="EMBL/GenBank/DDBJ databases">
        <title>WGS assembly of Ceratopteris richardii.</title>
        <authorList>
            <person name="Marchant D.B."/>
            <person name="Chen G."/>
            <person name="Jenkins J."/>
            <person name="Shu S."/>
            <person name="Leebens-Mack J."/>
            <person name="Grimwood J."/>
            <person name="Schmutz J."/>
            <person name="Soltis P."/>
            <person name="Soltis D."/>
            <person name="Chen Z.-H."/>
        </authorList>
    </citation>
    <scope>NUCLEOTIDE SEQUENCE</scope>
    <source>
        <strain evidence="9">Whitten #5841</strain>
        <tissue evidence="9">Leaf</tissue>
    </source>
</reference>
<dbReference type="InterPro" id="IPR001394">
    <property type="entry name" value="Peptidase_C19_UCH"/>
</dbReference>
<evidence type="ECO:0000256" key="6">
    <source>
        <dbReference type="SAM" id="MobiDB-lite"/>
    </source>
</evidence>
<dbReference type="AlphaFoldDB" id="A0A8T2T676"/>
<evidence type="ECO:0000256" key="3">
    <source>
        <dbReference type="ARBA" id="ARBA00022771"/>
    </source>
</evidence>
<dbReference type="InterPro" id="IPR018200">
    <property type="entry name" value="USP_CS"/>
</dbReference>
<feature type="compositionally biased region" description="Basic and acidic residues" evidence="6">
    <location>
        <begin position="994"/>
        <end position="1015"/>
    </location>
</feature>
<name>A0A8T2T676_CERRI</name>
<dbReference type="EMBL" id="CM035420">
    <property type="protein sequence ID" value="KAH7405534.1"/>
    <property type="molecule type" value="Genomic_DNA"/>
</dbReference>
<dbReference type="GO" id="GO:0004843">
    <property type="term" value="F:cysteine-type deubiquitinase activity"/>
    <property type="evidence" value="ECO:0007669"/>
    <property type="project" value="InterPro"/>
</dbReference>
<dbReference type="OMA" id="MAAGHYV"/>
<organism evidence="9 10">
    <name type="scientific">Ceratopteris richardii</name>
    <name type="common">Triangle waterfern</name>
    <dbReference type="NCBI Taxonomy" id="49495"/>
    <lineage>
        <taxon>Eukaryota</taxon>
        <taxon>Viridiplantae</taxon>
        <taxon>Streptophyta</taxon>
        <taxon>Embryophyta</taxon>
        <taxon>Tracheophyta</taxon>
        <taxon>Polypodiopsida</taxon>
        <taxon>Polypodiidae</taxon>
        <taxon>Polypodiales</taxon>
        <taxon>Pteridineae</taxon>
        <taxon>Pteridaceae</taxon>
        <taxon>Parkerioideae</taxon>
        <taxon>Ceratopteris</taxon>
    </lineage>
</organism>
<evidence type="ECO:0008006" key="11">
    <source>
        <dbReference type="Google" id="ProtNLM"/>
    </source>
</evidence>
<keyword evidence="2" id="KW-0479">Metal-binding</keyword>
<feature type="region of interest" description="Disordered" evidence="6">
    <location>
        <begin position="529"/>
        <end position="561"/>
    </location>
</feature>
<dbReference type="SUPFAM" id="SSF54001">
    <property type="entry name" value="Cysteine proteinases"/>
    <property type="match status" value="1"/>
</dbReference>
<dbReference type="PROSITE" id="PS00972">
    <property type="entry name" value="USP_1"/>
    <property type="match status" value="1"/>
</dbReference>
<evidence type="ECO:0000256" key="2">
    <source>
        <dbReference type="ARBA" id="ARBA00022723"/>
    </source>
</evidence>
<dbReference type="SUPFAM" id="SSF57850">
    <property type="entry name" value="RING/U-box"/>
    <property type="match status" value="1"/>
</dbReference>
<dbReference type="PROSITE" id="PS50271">
    <property type="entry name" value="ZF_UBP"/>
    <property type="match status" value="1"/>
</dbReference>
<evidence type="ECO:0000256" key="1">
    <source>
        <dbReference type="ARBA" id="ARBA00009085"/>
    </source>
</evidence>
<dbReference type="PANTHER" id="PTHR21646:SF39">
    <property type="entry name" value="UBIQUITIN CARBOXYL-TERMINAL HYDROLASE 16"/>
    <property type="match status" value="1"/>
</dbReference>
<feature type="region of interest" description="Disordered" evidence="6">
    <location>
        <begin position="833"/>
        <end position="870"/>
    </location>
</feature>
<evidence type="ECO:0000313" key="10">
    <source>
        <dbReference type="Proteomes" id="UP000825935"/>
    </source>
</evidence>
<keyword evidence="3 5" id="KW-0863">Zinc-finger</keyword>
<dbReference type="GO" id="GO:0008270">
    <property type="term" value="F:zinc ion binding"/>
    <property type="evidence" value="ECO:0007669"/>
    <property type="project" value="UniProtKB-KW"/>
</dbReference>
<evidence type="ECO:0000313" key="9">
    <source>
        <dbReference type="EMBL" id="KAH7405534.1"/>
    </source>
</evidence>
<feature type="region of interest" description="Disordered" evidence="6">
    <location>
        <begin position="977"/>
        <end position="1015"/>
    </location>
</feature>
<evidence type="ECO:0000256" key="4">
    <source>
        <dbReference type="ARBA" id="ARBA00022833"/>
    </source>
</evidence>
<proteinExistence type="inferred from homology"/>
<feature type="region of interest" description="Disordered" evidence="6">
    <location>
        <begin position="1"/>
        <end position="28"/>
    </location>
</feature>
<feature type="compositionally biased region" description="Polar residues" evidence="6">
    <location>
        <begin position="15"/>
        <end position="25"/>
    </location>
</feature>
<evidence type="ECO:0000259" key="8">
    <source>
        <dbReference type="PROSITE" id="PS50271"/>
    </source>
</evidence>
<evidence type="ECO:0000259" key="7">
    <source>
        <dbReference type="PROSITE" id="PS50235"/>
    </source>
</evidence>
<feature type="domain" description="UBP-type" evidence="8">
    <location>
        <begin position="56"/>
        <end position="207"/>
    </location>
</feature>
<keyword evidence="4" id="KW-0862">Zinc</keyword>
<feature type="region of interest" description="Disordered" evidence="6">
    <location>
        <begin position="898"/>
        <end position="922"/>
    </location>
</feature>
<dbReference type="Proteomes" id="UP000825935">
    <property type="component" value="Chromosome 15"/>
</dbReference>
<dbReference type="InterPro" id="IPR038765">
    <property type="entry name" value="Papain-like_cys_pep_sf"/>
</dbReference>
<dbReference type="PANTHER" id="PTHR21646">
    <property type="entry name" value="UBIQUITIN CARBOXYL-TERMINAL HYDROLASE"/>
    <property type="match status" value="1"/>
</dbReference>
<comment type="caution">
    <text evidence="9">The sequence shown here is derived from an EMBL/GenBank/DDBJ whole genome shotgun (WGS) entry which is preliminary data.</text>
</comment>
<feature type="domain" description="USP" evidence="7">
    <location>
        <begin position="264"/>
        <end position="1151"/>
    </location>
</feature>
<dbReference type="Pfam" id="PF00443">
    <property type="entry name" value="UCH"/>
    <property type="match status" value="1"/>
</dbReference>
<dbReference type="PROSITE" id="PS50235">
    <property type="entry name" value="USP_3"/>
    <property type="match status" value="1"/>
</dbReference>
<dbReference type="PROSITE" id="PS00973">
    <property type="entry name" value="USP_2"/>
    <property type="match status" value="1"/>
</dbReference>
<evidence type="ECO:0000256" key="5">
    <source>
        <dbReference type="PROSITE-ProRule" id="PRU00502"/>
    </source>
</evidence>
<sequence>MAGKKAKRKHVRVKTSASSTKQTLHPYSGDSEAGLRSCALSDDVHTLHPISGDTSKSCRHLEKGIDTDKLSSHVSKGKFNVIHCQDCAKESKSGSGKKVKGRSNRKKESAVRSQKKWVCLACGHIACGWFTESNGSLKELEDNDQTGEEKFAPSGHVQKHSLCSRHPLALQTTDDLIWCFLCNMAVHSRGSKLSLTASPLQEALKIMHENLNKGTILSKDIGEADSTRDQVSPHVGETTRLIDSAVPPVLNMDVIGPRRKRVIRGLMNLGNTCFFNSVMQNLLALDKLRDYFSQELPGMEGPLTSSLKRLFLETNFDGGGQLLKSTTESSGYESGLKKGFKGRATSENIGAVCNPRSLFGAVCSKAPRFRGFQQQDSHELLQCLLDGLTSEERNVRAKHSGSEIMEEATNDTLASRSSINGRSFEGGQVSQITRPPPTVAMTVVENFFGGQLCSTVRCCECGHSSVVFEPMLDLSLQIPSLKKRQTSVKQSKLYLARTRSQQNGRQVLRPPQKASHSVSLCIHQSEVNRSMGPLQNGKPSEAAKNSMSPQDSASPAESVTLKDSNEDCGWLDFITGGTQSAESSQQIPSDILSSVEVSQTNLIVDSKDQKREHFSTDTSISSIIEAQTVVMANVVDSTISGTDKQDNKFDADRMLSETLIGADGEKNISHLECDSNPLPLATGVLLLPYEPLHMPVTSREETSVTSVSPDLDGTLREELASPFIEPDTCLDGFSQLFEEEESCAPDMDLKFTCSNMEKSNAIDETDQDDEGWEEDAAVHGKGEPEALSEILAETDDGLVPMSLESCLADFTKPELLSGENSWECESCTRREKGIPLPEEISQTTMESEPSNSSSDSKRLLSSSEDEISEQLIPENCGEVNVESINDAPSIYALMDNSVNGSGHSRNSDDGKQLVSGFSSPQANGKMGIIMDTYLATEMIAESHTKGQEVESDIEGEHGTTILHSYALQSCSENTGDESCRSLSPSCSSNKGNRIKLENKPMKDAKPKSKRRQPVDKFVKRDATKRLSISKAPAILIVHLKRFAQDPRGRLSKLSGHVSFPEILNLQPFLDTRCQDAGNCFYQLVGVVEHGGTMRGGHYIAYVRNAGVEGAISGAEQEVKDDWYYISDSSVHKTSLQAVLSSEAYLLFYEKCQVKRQN</sequence>
<dbReference type="OrthoDB" id="2020758at2759"/>
<feature type="compositionally biased region" description="Low complexity" evidence="6">
    <location>
        <begin position="847"/>
        <end position="862"/>
    </location>
</feature>
<dbReference type="InterPro" id="IPR050185">
    <property type="entry name" value="Ub_carboxyl-term_hydrolase"/>
</dbReference>